<keyword evidence="3" id="KW-1185">Reference proteome</keyword>
<dbReference type="Proteomes" id="UP001065593">
    <property type="component" value="Unassembled WGS sequence"/>
</dbReference>
<dbReference type="EMBL" id="BRZA01000013">
    <property type="protein sequence ID" value="GLC90583.1"/>
    <property type="molecule type" value="Genomic_DNA"/>
</dbReference>
<feature type="transmembrane region" description="Helical" evidence="1">
    <location>
        <begin position="37"/>
        <end position="58"/>
    </location>
</feature>
<accession>A0ABQ5NQI5</accession>
<sequence length="92" mass="10201">MSELVVLSIVIPVVLLFLYIIIRHVKLGKVLEGLSVFWFRVAFAFLLLFTLHIGLGYLEYAVSVPINIFSVLTIAILGIPGLLGIVALIFFL</sequence>
<reference evidence="2" key="1">
    <citation type="submission" date="2022-08" db="EMBL/GenBank/DDBJ databases">
        <title>Draft genome sequence of Lysinibacillus sp. strain KH24.</title>
        <authorList>
            <person name="Kanbe H."/>
            <person name="Itoh H."/>
        </authorList>
    </citation>
    <scope>NUCLEOTIDE SEQUENCE</scope>
    <source>
        <strain evidence="2">KH24</strain>
    </source>
</reference>
<protein>
    <recommendedName>
        <fullName evidence="4">Pro-sigmaK processing inhibitor BofA</fullName>
    </recommendedName>
</protein>
<evidence type="ECO:0000256" key="1">
    <source>
        <dbReference type="SAM" id="Phobius"/>
    </source>
</evidence>
<comment type="caution">
    <text evidence="2">The sequence shown here is derived from an EMBL/GenBank/DDBJ whole genome shotgun (WGS) entry which is preliminary data.</text>
</comment>
<keyword evidence="1" id="KW-0812">Transmembrane</keyword>
<name>A0ABQ5NQI5_9BACI</name>
<gene>
    <name evidence="2" type="ORF">LYSBPC_37100</name>
</gene>
<feature type="transmembrane region" description="Helical" evidence="1">
    <location>
        <begin position="6"/>
        <end position="25"/>
    </location>
</feature>
<evidence type="ECO:0000313" key="3">
    <source>
        <dbReference type="Proteomes" id="UP001065593"/>
    </source>
</evidence>
<organism evidence="2 3">
    <name type="scientific">Lysinibacillus piscis</name>
    <dbReference type="NCBI Taxonomy" id="2518931"/>
    <lineage>
        <taxon>Bacteria</taxon>
        <taxon>Bacillati</taxon>
        <taxon>Bacillota</taxon>
        <taxon>Bacilli</taxon>
        <taxon>Bacillales</taxon>
        <taxon>Bacillaceae</taxon>
        <taxon>Lysinibacillus</taxon>
    </lineage>
</organism>
<keyword evidence="1" id="KW-1133">Transmembrane helix</keyword>
<proteinExistence type="predicted"/>
<feature type="transmembrane region" description="Helical" evidence="1">
    <location>
        <begin position="64"/>
        <end position="91"/>
    </location>
</feature>
<evidence type="ECO:0008006" key="4">
    <source>
        <dbReference type="Google" id="ProtNLM"/>
    </source>
</evidence>
<dbReference type="RefSeq" id="WP_264990493.1">
    <property type="nucleotide sequence ID" value="NZ_BRZA01000013.1"/>
</dbReference>
<evidence type="ECO:0000313" key="2">
    <source>
        <dbReference type="EMBL" id="GLC90583.1"/>
    </source>
</evidence>
<keyword evidence="1" id="KW-0472">Membrane</keyword>